<sequence length="317" mass="35894">MKLTKELVPAEILQEIFDSPIPYRDAAEEKLTKDLFGTLSAEDVEMAAQGSYAYWVAKHSSNPPTEEQKIKMAMREARRHIYGVKYPDAVKNIKETCKYRRERNISLYRACFADGAEFETEEEAQFVEKLKASITSEMKKQLAYVRGKDKENRALLVVHPRTDKSTVDEDFVANLIYIVERAAAVTEFSSRGKEEKLIVVLDFGTFSSSLSPPMSAVKGIVGVLQSKYSERLKNLVILDPPLWMRTLYGLIKPFLDPITKAKFIVATGAKKKHEVLASLISDDQAMPFMLPNGKLVGDVEIDRFLKTVPFHCPYDEV</sequence>
<dbReference type="InterPro" id="IPR001251">
    <property type="entry name" value="CRAL-TRIO_dom"/>
</dbReference>
<dbReference type="OrthoDB" id="49106at2759"/>
<dbReference type="Pfam" id="PF00650">
    <property type="entry name" value="CRAL_TRIO"/>
    <property type="match status" value="1"/>
</dbReference>
<name>A0A1Z5KIG1_FISSO</name>
<dbReference type="GO" id="GO:0008526">
    <property type="term" value="F:phosphatidylinositol transfer activity"/>
    <property type="evidence" value="ECO:0007669"/>
    <property type="project" value="TreeGrafter"/>
</dbReference>
<dbReference type="InterPro" id="IPR052578">
    <property type="entry name" value="PI_Transfer_CRAL-TRIO"/>
</dbReference>
<protein>
    <recommendedName>
        <fullName evidence="1">CRAL-TRIO domain-containing protein</fullName>
    </recommendedName>
</protein>
<feature type="domain" description="CRAL-TRIO" evidence="1">
    <location>
        <begin position="131"/>
        <end position="287"/>
    </location>
</feature>
<dbReference type="CDD" id="cd00170">
    <property type="entry name" value="SEC14"/>
    <property type="match status" value="1"/>
</dbReference>
<dbReference type="SMART" id="SM00516">
    <property type="entry name" value="SEC14"/>
    <property type="match status" value="1"/>
</dbReference>
<evidence type="ECO:0000259" key="1">
    <source>
        <dbReference type="PROSITE" id="PS50191"/>
    </source>
</evidence>
<dbReference type="PANTHER" id="PTHR45824">
    <property type="entry name" value="GH16843P"/>
    <property type="match status" value="1"/>
</dbReference>
<dbReference type="InParanoid" id="A0A1Z5KIG1"/>
<dbReference type="Gene3D" id="3.40.525.10">
    <property type="entry name" value="CRAL-TRIO lipid binding domain"/>
    <property type="match status" value="1"/>
</dbReference>
<dbReference type="EMBL" id="BDSP01000235">
    <property type="protein sequence ID" value="GAX26007.1"/>
    <property type="molecule type" value="Genomic_DNA"/>
</dbReference>
<keyword evidence="3" id="KW-1185">Reference proteome</keyword>
<reference evidence="2 3" key="1">
    <citation type="journal article" date="2015" name="Plant Cell">
        <title>Oil accumulation by the oleaginous diatom Fistulifera solaris as revealed by the genome and transcriptome.</title>
        <authorList>
            <person name="Tanaka T."/>
            <person name="Maeda Y."/>
            <person name="Veluchamy A."/>
            <person name="Tanaka M."/>
            <person name="Abida H."/>
            <person name="Marechal E."/>
            <person name="Bowler C."/>
            <person name="Muto M."/>
            <person name="Sunaga Y."/>
            <person name="Tanaka M."/>
            <person name="Yoshino T."/>
            <person name="Taniguchi T."/>
            <person name="Fukuda Y."/>
            <person name="Nemoto M."/>
            <person name="Matsumoto M."/>
            <person name="Wong P.S."/>
            <person name="Aburatani S."/>
            <person name="Fujibuchi W."/>
        </authorList>
    </citation>
    <scope>NUCLEOTIDE SEQUENCE [LARGE SCALE GENOMIC DNA]</scope>
    <source>
        <strain evidence="2 3">JPCC DA0580</strain>
    </source>
</reference>
<dbReference type="PANTHER" id="PTHR45824:SF29">
    <property type="entry name" value="GH16843P"/>
    <property type="match status" value="1"/>
</dbReference>
<evidence type="ECO:0000313" key="3">
    <source>
        <dbReference type="Proteomes" id="UP000198406"/>
    </source>
</evidence>
<accession>A0A1Z5KIG1</accession>
<dbReference type="SUPFAM" id="SSF52087">
    <property type="entry name" value="CRAL/TRIO domain"/>
    <property type="match status" value="1"/>
</dbReference>
<dbReference type="Proteomes" id="UP000198406">
    <property type="component" value="Unassembled WGS sequence"/>
</dbReference>
<gene>
    <name evidence="2" type="ORF">FisN_4Hh498</name>
</gene>
<dbReference type="AlphaFoldDB" id="A0A1Z5KIG1"/>
<dbReference type="PROSITE" id="PS50191">
    <property type="entry name" value="CRAL_TRIO"/>
    <property type="match status" value="1"/>
</dbReference>
<comment type="caution">
    <text evidence="2">The sequence shown here is derived from an EMBL/GenBank/DDBJ whole genome shotgun (WGS) entry which is preliminary data.</text>
</comment>
<proteinExistence type="predicted"/>
<organism evidence="2 3">
    <name type="scientific">Fistulifera solaris</name>
    <name type="common">Oleaginous diatom</name>
    <dbReference type="NCBI Taxonomy" id="1519565"/>
    <lineage>
        <taxon>Eukaryota</taxon>
        <taxon>Sar</taxon>
        <taxon>Stramenopiles</taxon>
        <taxon>Ochrophyta</taxon>
        <taxon>Bacillariophyta</taxon>
        <taxon>Bacillariophyceae</taxon>
        <taxon>Bacillariophycidae</taxon>
        <taxon>Naviculales</taxon>
        <taxon>Naviculaceae</taxon>
        <taxon>Fistulifera</taxon>
    </lineage>
</organism>
<evidence type="ECO:0000313" key="2">
    <source>
        <dbReference type="EMBL" id="GAX26007.1"/>
    </source>
</evidence>
<dbReference type="InterPro" id="IPR036865">
    <property type="entry name" value="CRAL-TRIO_dom_sf"/>
</dbReference>